<dbReference type="GO" id="GO:0000502">
    <property type="term" value="C:proteasome complex"/>
    <property type="evidence" value="ECO:0007669"/>
    <property type="project" value="UniProtKB-KW"/>
</dbReference>
<dbReference type="GO" id="GO:0043248">
    <property type="term" value="P:proteasome assembly"/>
    <property type="evidence" value="ECO:0007669"/>
    <property type="project" value="InterPro"/>
</dbReference>
<dbReference type="PANTHER" id="PTHR23346:SF19">
    <property type="entry name" value="PROTEASOME ADAPTER AND SCAFFOLD PROTEIN ECM29"/>
    <property type="match status" value="1"/>
</dbReference>
<dbReference type="EMBL" id="JNBR01000437">
    <property type="protein sequence ID" value="OQR92883.1"/>
    <property type="molecule type" value="Genomic_DNA"/>
</dbReference>
<dbReference type="GO" id="GO:0005737">
    <property type="term" value="C:cytoplasm"/>
    <property type="evidence" value="ECO:0007669"/>
    <property type="project" value="UniProtKB-SubCell"/>
</dbReference>
<dbReference type="OrthoDB" id="16066at2759"/>
<feature type="domain" description="Proteasome component Ecm29 N-terminal" evidence="5">
    <location>
        <begin position="12"/>
        <end position="478"/>
    </location>
</feature>
<evidence type="ECO:0000256" key="1">
    <source>
        <dbReference type="ARBA" id="ARBA00004496"/>
    </source>
</evidence>
<evidence type="ECO:0000259" key="6">
    <source>
        <dbReference type="Pfam" id="PF24492"/>
    </source>
</evidence>
<protein>
    <recommendedName>
        <fullName evidence="9">Proteasome-associated protein ECM29</fullName>
    </recommendedName>
</protein>
<dbReference type="Pfam" id="PF24492">
    <property type="entry name" value="HEAT_ECM29"/>
    <property type="match status" value="1"/>
</dbReference>
<dbReference type="PANTHER" id="PTHR23346">
    <property type="entry name" value="TRANSLATIONAL ACTIVATOR GCN1-RELATED"/>
    <property type="match status" value="1"/>
</dbReference>
<dbReference type="InterPro" id="IPR024372">
    <property type="entry name" value="Ecm29_N"/>
</dbReference>
<evidence type="ECO:0000313" key="7">
    <source>
        <dbReference type="EMBL" id="OQR92883.1"/>
    </source>
</evidence>
<evidence type="ECO:0000259" key="5">
    <source>
        <dbReference type="Pfam" id="PF13001"/>
    </source>
</evidence>
<evidence type="ECO:0000313" key="8">
    <source>
        <dbReference type="Proteomes" id="UP000243579"/>
    </source>
</evidence>
<dbReference type="GO" id="GO:0060090">
    <property type="term" value="F:molecular adaptor activity"/>
    <property type="evidence" value="ECO:0007669"/>
    <property type="project" value="InterPro"/>
</dbReference>
<dbReference type="InterPro" id="IPR011989">
    <property type="entry name" value="ARM-like"/>
</dbReference>
<keyword evidence="4" id="KW-0647">Proteasome</keyword>
<dbReference type="GO" id="GO:0005634">
    <property type="term" value="C:nucleus"/>
    <property type="evidence" value="ECO:0007669"/>
    <property type="project" value="TreeGrafter"/>
</dbReference>
<dbReference type="GO" id="GO:0036503">
    <property type="term" value="P:ERAD pathway"/>
    <property type="evidence" value="ECO:0007669"/>
    <property type="project" value="TreeGrafter"/>
</dbReference>
<dbReference type="InterPro" id="IPR016024">
    <property type="entry name" value="ARM-type_fold"/>
</dbReference>
<feature type="domain" description="Proteasome adapter and scaffold protein ECM29 HEAT-repeat" evidence="6">
    <location>
        <begin position="1170"/>
        <end position="1296"/>
    </location>
</feature>
<name>A0A1V9Z4D6_ACHHY</name>
<keyword evidence="3" id="KW-0677">Repeat</keyword>
<dbReference type="InterPro" id="IPR055443">
    <property type="entry name" value="HEAT_ECM29"/>
</dbReference>
<dbReference type="STRING" id="1202772.A0A1V9Z4D6"/>
<evidence type="ECO:0000256" key="4">
    <source>
        <dbReference type="ARBA" id="ARBA00022942"/>
    </source>
</evidence>
<dbReference type="SUPFAM" id="SSF48371">
    <property type="entry name" value="ARM repeat"/>
    <property type="match status" value="1"/>
</dbReference>
<dbReference type="Proteomes" id="UP000243579">
    <property type="component" value="Unassembled WGS sequence"/>
</dbReference>
<keyword evidence="8" id="KW-1185">Reference proteome</keyword>
<evidence type="ECO:0000256" key="3">
    <source>
        <dbReference type="ARBA" id="ARBA00022737"/>
    </source>
</evidence>
<organism evidence="7 8">
    <name type="scientific">Achlya hypogyna</name>
    <name type="common">Oomycete</name>
    <name type="synonym">Protoachlya hypogyna</name>
    <dbReference type="NCBI Taxonomy" id="1202772"/>
    <lineage>
        <taxon>Eukaryota</taxon>
        <taxon>Sar</taxon>
        <taxon>Stramenopiles</taxon>
        <taxon>Oomycota</taxon>
        <taxon>Saprolegniomycetes</taxon>
        <taxon>Saprolegniales</taxon>
        <taxon>Achlyaceae</taxon>
        <taxon>Achlya</taxon>
    </lineage>
</organism>
<evidence type="ECO:0008006" key="9">
    <source>
        <dbReference type="Google" id="ProtNLM"/>
    </source>
</evidence>
<accession>A0A1V9Z4D6</accession>
<reference evidence="7 8" key="1">
    <citation type="journal article" date="2014" name="Genome Biol. Evol.">
        <title>The secreted proteins of Achlya hypogyna and Thraustotheca clavata identify the ancestral oomycete secretome and reveal gene acquisitions by horizontal gene transfer.</title>
        <authorList>
            <person name="Misner I."/>
            <person name="Blouin N."/>
            <person name="Leonard G."/>
            <person name="Richards T.A."/>
            <person name="Lane C.E."/>
        </authorList>
    </citation>
    <scope>NUCLEOTIDE SEQUENCE [LARGE SCALE GENOMIC DNA]</scope>
    <source>
        <strain evidence="7 8">ATCC 48635</strain>
    </source>
</reference>
<sequence>MDSGEAARVAEVERVLLRLGLAEDEKLCDILHPVLPQLFQRLIDMPSEAVTNKILEVFSHLVKRLKTFPSMRVQLPLVALLPFLAPGEAATGAYARNFSVLFLELGFANETVEVQSTILSGLLAGLATKTTTVQDAFFRLLVYSLKIRTTISLTLGEAADTEVLLDFLLDVLLFPGVSPARTERLARTKVLALEKSSRTELQLKVVQFVKATVMAAADAALWVLHFATGATADFHTISTYCKEELDRLLKYQLDVLDTPAVMGLVCRSLLGQASDGTVLLADRARLPDAIALQLLPLLCASKAAANAFPMNLQLICTLLFGSHIAAPLAAAVRKAGMDYCVWTLGQADGAMVTAALGPVLCSPLLKLLQATDCAVHVRQGVYASLALLATRCPHVLAASAEPFQLLLYRALKEESAGRTGGACLEALRSLCVAYEAADTAVLATIKRELRELSDAAAVREAAMDRVRGALAFWAARLLFADPADGAGGDMHLRRVLLLFVGDASDQVRELCAANLFRPPLPPFATVVSVLPPTMLSPAPTESVLSAVLQFYVAAAAAESETTLQLADVAAVVGKCLGLLPGSTSASEALVKLSSVAAARPVLRAHLPALVSLLVTADTADVRDHLAVTIRNAGLPAIDALNLVHEMRPDLAGDGPAQLGALAAISALAPTLRLDTTLAATVCAKLQATLTALAAGGALHETKRRLGVAFALAQTLGALAAGDSMADAPLAVATLLGALRLPVTDADVAPAVVQLHLRALQSLACVFYACADRIVAADCARDLVDTYAERKDVAFQFAVGHVLVAMGVVGPCDKLWATIDALLQAPSPHRKASGAVYLLCALVASTSAEAWAAFFAAHAPAVHDRAIDLLNEANAFTQECAVQSLALLYEVAQAPDELSDALFKRLKCFRAFVPTDDAAPANAVENACYREVSAVAAEVGDPAVMYTLLFLSTSDPTWGVLAAPGATGRVSDVVQMPLAIGRLHAAFVAAQAATAQVAWHASEVAAKLVPRLFLLKAHPNPKVAACMLQLWTLLRSARPGLVADHFEALLAHALERAGSKNVRYREAAMAALAELLQGRSAADVGPHLRAVWLSTMRAVDDVHEAVVVASLKLVKVVGELSVRVATADAGCADAVLPFLVDEGIASANKLCQGLCLGYLLRLVQALPPRHLEPHLSTLPLTLLACMSSLELPELQYAQFHVADKRQLEKLRVSLSQAGPVGELLTACLGQLARLATADPARATEVVGALCHGLCGVLRAGVGLNTRVGAANFCVALVTDVPHEMRASGGAEKLLRAVFLPYMASMVLAEARDGDAADDAAPAQEDPLRDGLVVRANGRAAAYVAKLAPPALVAAYVRRALLAVPTSIVFVDGVSTTATDLGRYGWVTATAATELLRQLPSSDAADACQHLFPVAFAGQFAAPPALGAAWTEVLDAVPPTLAYSAQFVAAAVTYATTLVGHLSWEARRQGAVALQTLAGESFAPLAPSWVEPLLVLSAAVPGKLWRGKGVVLEALVAVAARSATDTDALLALLLAECDRADRAGDVAYLESAIVAVGALAPKAPSLAAFGTLRTFFFDEPRSLPPLLFKRMLEALAAWWPPTPVEADAGIAAQAAVLAWLAGEMLATPAYHVWSVREAVFGCLARVVATVDGRVFANRQAVALVVEACLGDDGMRDAKYAAVRKAATAVLVALCGRDGPLPVAVLVYKEDMALAAAALAEEPEPTVCLVASQLLLALRPNV</sequence>
<comment type="caution">
    <text evidence="7">The sequence shown here is derived from an EMBL/GenBank/DDBJ whole genome shotgun (WGS) entry which is preliminary data.</text>
</comment>
<evidence type="ECO:0000256" key="2">
    <source>
        <dbReference type="ARBA" id="ARBA00022490"/>
    </source>
</evidence>
<dbReference type="Gene3D" id="1.25.10.10">
    <property type="entry name" value="Leucine-rich Repeat Variant"/>
    <property type="match status" value="1"/>
</dbReference>
<keyword evidence="2" id="KW-0963">Cytoplasm</keyword>
<dbReference type="Pfam" id="PF13001">
    <property type="entry name" value="ECM29_N"/>
    <property type="match status" value="1"/>
</dbReference>
<gene>
    <name evidence="7" type="ORF">ACHHYP_03131</name>
</gene>
<comment type="subcellular location">
    <subcellularLocation>
        <location evidence="1">Cytoplasm</location>
    </subcellularLocation>
</comment>
<proteinExistence type="predicted"/>